<reference evidence="2 3" key="1">
    <citation type="submission" date="2021-03" db="EMBL/GenBank/DDBJ databases">
        <title>Winogradskyella sp. nov., isolated from costal sediment.</title>
        <authorList>
            <person name="Gao C."/>
        </authorList>
    </citation>
    <scope>NUCLEOTIDE SEQUENCE [LARGE SCALE GENOMIC DNA]</scope>
    <source>
        <strain evidence="2 3">DF17</strain>
    </source>
</reference>
<dbReference type="Gene3D" id="2.30.42.10">
    <property type="match status" value="1"/>
</dbReference>
<accession>A0ABS3SXD8</accession>
<evidence type="ECO:0000313" key="3">
    <source>
        <dbReference type="Proteomes" id="UP000676776"/>
    </source>
</evidence>
<evidence type="ECO:0000313" key="2">
    <source>
        <dbReference type="EMBL" id="MBO3115161.1"/>
    </source>
</evidence>
<feature type="domain" description="Tail specific protease" evidence="1">
    <location>
        <begin position="499"/>
        <end position="712"/>
    </location>
</feature>
<keyword evidence="3" id="KW-1185">Reference proteome</keyword>
<sequence>MKIHTLTLGLLSLFMSIGFSQNEHNLDFEDLENDEANGWNQFGDGSHKISFDNQNSQNGKISGVIENSSDSEGFKALAYTIPADFGGKRIKLTGYLKTENVEGGYAGLWLRVDPNIAFDNMASQQIKGTNDWTKYEIELKFNSRATQIVLGGLLVGKGKIWVDNFEVTIDGKPLEKAPEKELAKAQKDKEFNEGSKVSIANLDYDTITDLELLGRIWGFLKYHHPAIATGNYNWDFELFRILPEYLSATSIAQRDGILVTWIEKYGEVKPCNSCKAPSESAFLKPDLKWLNREDVSVALKQALKTIYDGRYKGEDHYYIGTYPGVGNPEFKNEEQYSDMSYPDDGFRLLALYRYWNMIQYYFPYKHLMDKDWNTTLAEYIPEFINASDELEYEIATLQLIGDLKDTHANLWDGNDKIQEQRGEYFAPVHVRFIENQLVVDDFYVDEKSKTSELEIGDIITHINGKAVAYIVEELSPYYPASNQPTRLRDISFDLLRSKQNSIDITLQRDGQNIEKSIDLFQREAIKGYYRWYKKRTERSFNKISEGIGYITLQNITEDDIENLKEEFKDTKGLIIDIRNYPSIFVPFRLGNFTNSNRSDFVKFTRVNPDNPGEFNFDKGLKVGIKRGWSYKGQKVVVLVNELSQSQAEYTAMAFRAGDKTTVIGSTTAGADGNVSTIYLPGGMRTMISGIGVYYPDGTETQRIGIVPDIEIKPTIKGIKNGKDEVLEKAIMLINNDIKNTKKLKD</sequence>
<dbReference type="Proteomes" id="UP000676776">
    <property type="component" value="Unassembled WGS sequence"/>
</dbReference>
<comment type="caution">
    <text evidence="2">The sequence shown here is derived from an EMBL/GenBank/DDBJ whole genome shotgun (WGS) entry which is preliminary data.</text>
</comment>
<dbReference type="SUPFAM" id="SSF52096">
    <property type="entry name" value="ClpP/crotonase"/>
    <property type="match status" value="1"/>
</dbReference>
<evidence type="ECO:0000259" key="1">
    <source>
        <dbReference type="SMART" id="SM00245"/>
    </source>
</evidence>
<dbReference type="CDD" id="cd07562">
    <property type="entry name" value="Peptidase_S41_TRI"/>
    <property type="match status" value="1"/>
</dbReference>
<dbReference type="PANTHER" id="PTHR32060:SF30">
    <property type="entry name" value="CARBOXY-TERMINAL PROCESSING PROTEASE CTPA"/>
    <property type="match status" value="1"/>
</dbReference>
<dbReference type="InterPro" id="IPR029045">
    <property type="entry name" value="ClpP/crotonase-like_dom_sf"/>
</dbReference>
<dbReference type="EMBL" id="JAGEVF010000001">
    <property type="protein sequence ID" value="MBO3115161.1"/>
    <property type="molecule type" value="Genomic_DNA"/>
</dbReference>
<name>A0ABS3SXD8_9FLAO</name>
<dbReference type="InterPro" id="IPR005151">
    <property type="entry name" value="Tail-specific_protease"/>
</dbReference>
<dbReference type="Gene3D" id="2.60.120.260">
    <property type="entry name" value="Galactose-binding domain-like"/>
    <property type="match status" value="1"/>
</dbReference>
<dbReference type="Gene3D" id="3.90.226.10">
    <property type="entry name" value="2-enoyl-CoA Hydratase, Chain A, domain 1"/>
    <property type="match status" value="1"/>
</dbReference>
<dbReference type="Pfam" id="PF03572">
    <property type="entry name" value="Peptidase_S41"/>
    <property type="match status" value="1"/>
</dbReference>
<dbReference type="InterPro" id="IPR036034">
    <property type="entry name" value="PDZ_sf"/>
</dbReference>
<dbReference type="SMART" id="SM00245">
    <property type="entry name" value="TSPc"/>
    <property type="match status" value="1"/>
</dbReference>
<dbReference type="Gene3D" id="3.30.750.44">
    <property type="match status" value="1"/>
</dbReference>
<protein>
    <submittedName>
        <fullName evidence="2">Peptidase S41</fullName>
    </submittedName>
</protein>
<dbReference type="RefSeq" id="WP_208151942.1">
    <property type="nucleotide sequence ID" value="NZ_JAGEVF010000001.1"/>
</dbReference>
<dbReference type="PANTHER" id="PTHR32060">
    <property type="entry name" value="TAIL-SPECIFIC PROTEASE"/>
    <property type="match status" value="1"/>
</dbReference>
<gene>
    <name evidence="2" type="ORF">J4050_00285</name>
</gene>
<proteinExistence type="predicted"/>
<organism evidence="2 3">
    <name type="scientific">Winogradskyella pelagia</name>
    <dbReference type="NCBI Taxonomy" id="2819984"/>
    <lineage>
        <taxon>Bacteria</taxon>
        <taxon>Pseudomonadati</taxon>
        <taxon>Bacteroidota</taxon>
        <taxon>Flavobacteriia</taxon>
        <taxon>Flavobacteriales</taxon>
        <taxon>Flavobacteriaceae</taxon>
        <taxon>Winogradskyella</taxon>
    </lineage>
</organism>